<dbReference type="Proteomes" id="UP000051295">
    <property type="component" value="Unassembled WGS sequence"/>
</dbReference>
<organism evidence="1 2">
    <name type="scientific">Roseovarius atlanticus</name>
    <dbReference type="NCBI Taxonomy" id="1641875"/>
    <lineage>
        <taxon>Bacteria</taxon>
        <taxon>Pseudomonadati</taxon>
        <taxon>Pseudomonadota</taxon>
        <taxon>Alphaproteobacteria</taxon>
        <taxon>Rhodobacterales</taxon>
        <taxon>Roseobacteraceae</taxon>
        <taxon>Roseovarius</taxon>
    </lineage>
</organism>
<accession>A0A0T5NYD9</accession>
<dbReference type="Pfam" id="PF03567">
    <property type="entry name" value="Sulfotransfer_2"/>
    <property type="match status" value="1"/>
</dbReference>
<evidence type="ECO:0008006" key="3">
    <source>
        <dbReference type="Google" id="ProtNLM"/>
    </source>
</evidence>
<gene>
    <name evidence="1" type="ORF">XM53_04525</name>
</gene>
<sequence>MPIARLPNGKFLYFAHVPKCAGTAVERYMIDRFGALGMHDGTYAARSDGDAWSLSPPQHMPETVRRDLLPDTLFDAVFATVRHPLLRLRSAFLFQREVERSLPAAMPFHRWIETLPRSLALAPYALHRHLRPMVETVPANATVFRIEDGLDAVVAWLDRQAGTDDGPREIGTANRLADRLPDAQPGVPLSRKVMARVAEIYADDYARFDYPIDPDDTKKDT</sequence>
<dbReference type="GO" id="GO:0008146">
    <property type="term" value="F:sulfotransferase activity"/>
    <property type="evidence" value="ECO:0007669"/>
    <property type="project" value="InterPro"/>
</dbReference>
<evidence type="ECO:0000313" key="2">
    <source>
        <dbReference type="Proteomes" id="UP000051295"/>
    </source>
</evidence>
<dbReference type="InterPro" id="IPR027417">
    <property type="entry name" value="P-loop_NTPase"/>
</dbReference>
<dbReference type="GO" id="GO:0016020">
    <property type="term" value="C:membrane"/>
    <property type="evidence" value="ECO:0007669"/>
    <property type="project" value="InterPro"/>
</dbReference>
<protein>
    <recommendedName>
        <fullName evidence="3">Sulfotransferase family protein</fullName>
    </recommendedName>
</protein>
<dbReference type="PATRIC" id="fig|1641875.4.peg.2916"/>
<dbReference type="EMBL" id="LAXJ01000003">
    <property type="protein sequence ID" value="KRS13836.1"/>
    <property type="molecule type" value="Genomic_DNA"/>
</dbReference>
<name>A0A0T5NYD9_9RHOB</name>
<reference evidence="1 2" key="1">
    <citation type="submission" date="2015-04" db="EMBL/GenBank/DDBJ databases">
        <title>The draft genome sequence of Roseovarius sp.R12b.</title>
        <authorList>
            <person name="Li G."/>
            <person name="Lai Q."/>
            <person name="Shao Z."/>
            <person name="Yan P."/>
        </authorList>
    </citation>
    <scope>NUCLEOTIDE SEQUENCE [LARGE SCALE GENOMIC DNA]</scope>
    <source>
        <strain evidence="1 2">R12B</strain>
    </source>
</reference>
<proteinExistence type="predicted"/>
<dbReference type="RefSeq" id="WP_057790733.1">
    <property type="nucleotide sequence ID" value="NZ_LAXJ01000003.1"/>
</dbReference>
<evidence type="ECO:0000313" key="1">
    <source>
        <dbReference type="EMBL" id="KRS13836.1"/>
    </source>
</evidence>
<dbReference type="AlphaFoldDB" id="A0A0T5NYD9"/>
<dbReference type="STRING" id="1641875.XM53_04525"/>
<keyword evidence="2" id="KW-1185">Reference proteome</keyword>
<dbReference type="SUPFAM" id="SSF52540">
    <property type="entry name" value="P-loop containing nucleoside triphosphate hydrolases"/>
    <property type="match status" value="1"/>
</dbReference>
<dbReference type="InterPro" id="IPR005331">
    <property type="entry name" value="Sulfotransferase"/>
</dbReference>
<dbReference type="OrthoDB" id="7444642at2"/>
<comment type="caution">
    <text evidence="1">The sequence shown here is derived from an EMBL/GenBank/DDBJ whole genome shotgun (WGS) entry which is preliminary data.</text>
</comment>